<evidence type="ECO:0000256" key="1">
    <source>
        <dbReference type="SAM" id="MobiDB-lite"/>
    </source>
</evidence>
<organism evidence="2 3">
    <name type="scientific">Lithohypha guttulata</name>
    <dbReference type="NCBI Taxonomy" id="1690604"/>
    <lineage>
        <taxon>Eukaryota</taxon>
        <taxon>Fungi</taxon>
        <taxon>Dikarya</taxon>
        <taxon>Ascomycota</taxon>
        <taxon>Pezizomycotina</taxon>
        <taxon>Eurotiomycetes</taxon>
        <taxon>Chaetothyriomycetidae</taxon>
        <taxon>Chaetothyriales</taxon>
        <taxon>Trichomeriaceae</taxon>
        <taxon>Lithohypha</taxon>
    </lineage>
</organism>
<name>A0AAN7Y9B2_9EURO</name>
<dbReference type="PANTHER" id="PTHR42103">
    <property type="entry name" value="ALPHA/BETA-HYDROLASES SUPERFAMILY PROTEIN"/>
    <property type="match status" value="1"/>
</dbReference>
<dbReference type="Gene3D" id="3.40.50.1820">
    <property type="entry name" value="alpha/beta hydrolase"/>
    <property type="match status" value="2"/>
</dbReference>
<sequence length="372" mass="40874">MLPSPSASFTLPSSHDNLEIDCRLYFPRPRAQNREAEGETYVKGCAIFAHPYAPLGGCYDDPVVQSVGSLLLKQGFLLTTFNFRGADKSPAFLNAPHIVEQMTHGCPLLVLGGYSYGSMVAAHLPGIDTMLKALQHAELGSATHEIKQRANELAQTFLDYCEAQRDVRLSSNKAHNEPSLQGTTFGGYESPAAAQKITRDAQRGMSLDVDRVRHSIDKIRHKIRNESTTSRANDSKQQSDRTRSVVPSVAYLLISPLLGPILGFASGFSSPRFDPQDKKLSAIIGSHTTDTRQALSSVPSLVVFGSADHFTSSRKARNWCQAIKEKPGSKLQFHEVAEAGHFWHDENIGSMMRKLAADWLQAILEQQRTALG</sequence>
<protein>
    <recommendedName>
        <fullName evidence="4">AB hydrolase-1 domain-containing protein</fullName>
    </recommendedName>
</protein>
<evidence type="ECO:0008006" key="4">
    <source>
        <dbReference type="Google" id="ProtNLM"/>
    </source>
</evidence>
<gene>
    <name evidence="2" type="ORF">LTR05_006599</name>
</gene>
<dbReference type="EMBL" id="JAVRRJ010000007">
    <property type="protein sequence ID" value="KAK5082719.1"/>
    <property type="molecule type" value="Genomic_DNA"/>
</dbReference>
<dbReference type="SUPFAM" id="SSF53474">
    <property type="entry name" value="alpha/beta-Hydrolases"/>
    <property type="match status" value="1"/>
</dbReference>
<dbReference type="Proteomes" id="UP001309876">
    <property type="component" value="Unassembled WGS sequence"/>
</dbReference>
<accession>A0AAN7Y9B2</accession>
<evidence type="ECO:0000313" key="3">
    <source>
        <dbReference type="Proteomes" id="UP001309876"/>
    </source>
</evidence>
<evidence type="ECO:0000313" key="2">
    <source>
        <dbReference type="EMBL" id="KAK5082719.1"/>
    </source>
</evidence>
<proteinExistence type="predicted"/>
<reference evidence="2 3" key="1">
    <citation type="submission" date="2023-08" db="EMBL/GenBank/DDBJ databases">
        <title>Black Yeasts Isolated from many extreme environments.</title>
        <authorList>
            <person name="Coleine C."/>
            <person name="Stajich J.E."/>
            <person name="Selbmann L."/>
        </authorList>
    </citation>
    <scope>NUCLEOTIDE SEQUENCE [LARGE SCALE GENOMIC DNA]</scope>
    <source>
        <strain evidence="2 3">CCFEE 5910</strain>
    </source>
</reference>
<dbReference type="PANTHER" id="PTHR42103:SF2">
    <property type="entry name" value="AB HYDROLASE-1 DOMAIN-CONTAINING PROTEIN"/>
    <property type="match status" value="1"/>
</dbReference>
<keyword evidence="3" id="KW-1185">Reference proteome</keyword>
<dbReference type="InterPro" id="IPR029058">
    <property type="entry name" value="AB_hydrolase_fold"/>
</dbReference>
<comment type="caution">
    <text evidence="2">The sequence shown here is derived from an EMBL/GenBank/DDBJ whole genome shotgun (WGS) entry which is preliminary data.</text>
</comment>
<dbReference type="AlphaFoldDB" id="A0AAN7Y9B2"/>
<feature type="region of interest" description="Disordered" evidence="1">
    <location>
        <begin position="221"/>
        <end position="241"/>
    </location>
</feature>